<dbReference type="SMART" id="SM00256">
    <property type="entry name" value="FBOX"/>
    <property type="match status" value="1"/>
</dbReference>
<dbReference type="Gramene" id="TraesPARA_EIv1.0_0929120.1">
    <property type="protein sequence ID" value="TraesPARA_EIv1.0_0929120.1.CDS1"/>
    <property type="gene ID" value="TraesPARA_EIv1.0_0929120"/>
</dbReference>
<dbReference type="InterPro" id="IPR055290">
    <property type="entry name" value="At3g26010-like"/>
</dbReference>
<dbReference type="Gene3D" id="1.20.1280.50">
    <property type="match status" value="1"/>
</dbReference>
<dbReference type="InterPro" id="IPR001810">
    <property type="entry name" value="F-box_dom"/>
</dbReference>
<evidence type="ECO:0000313" key="3">
    <source>
        <dbReference type="Proteomes" id="UP000019116"/>
    </source>
</evidence>
<dbReference type="Gramene" id="TraesCSU03G0266000.1">
    <property type="protein sequence ID" value="TraesCSU03G0266000.1.CDS1"/>
    <property type="gene ID" value="TraesCSU03G0266000"/>
</dbReference>
<proteinExistence type="predicted"/>
<dbReference type="Gramene" id="TraesLAC3B03G01689220.1">
    <property type="protein sequence ID" value="TraesLAC3B03G01689220.1.CDS1"/>
    <property type="gene ID" value="TraesLAC3B03G01689220"/>
</dbReference>
<dbReference type="AlphaFoldDB" id="A0A341ZCZ7"/>
<reference evidence="2" key="2">
    <citation type="submission" date="2018-10" db="UniProtKB">
        <authorList>
            <consortium name="EnsemblPlants"/>
        </authorList>
    </citation>
    <scope>IDENTIFICATION</scope>
</reference>
<name>A0A341ZCZ7_WHEAT</name>
<dbReference type="Gramene" id="TraesJAG3B03G01755570.1">
    <property type="protein sequence ID" value="TraesJAG3B03G01755570.1.CDS1"/>
    <property type="gene ID" value="TraesJAG3B03G01755570"/>
</dbReference>
<reference evidence="2" key="1">
    <citation type="submission" date="2018-08" db="EMBL/GenBank/DDBJ databases">
        <authorList>
            <person name="Rossello M."/>
        </authorList>
    </citation>
    <scope>NUCLEOTIDE SEQUENCE [LARGE SCALE GENOMIC DNA]</scope>
    <source>
        <strain evidence="2">cv. Chinese Spring</strain>
    </source>
</reference>
<protein>
    <recommendedName>
        <fullName evidence="1">F-box domain-containing protein</fullName>
    </recommendedName>
</protein>
<dbReference type="Gramene" id="TraesMAC3B03G01748500.1">
    <property type="protein sequence ID" value="TraesMAC3B03G01748500.1.CDS1"/>
    <property type="gene ID" value="TraesMAC3B03G01748500"/>
</dbReference>
<dbReference type="InterPro" id="IPR056592">
    <property type="entry name" value="Beta-prop_At3g26010-like"/>
</dbReference>
<keyword evidence="3" id="KW-1185">Reference proteome</keyword>
<feature type="domain" description="F-box" evidence="1">
    <location>
        <begin position="21"/>
        <end position="61"/>
    </location>
</feature>
<dbReference type="Pfam" id="PF24750">
    <property type="entry name" value="b-prop_At3g26010-like"/>
    <property type="match status" value="1"/>
</dbReference>
<dbReference type="Gramene" id="TraesCSU03G0253300.1">
    <property type="protein sequence ID" value="TraesCSU03G0253300.1.CDS1"/>
    <property type="gene ID" value="TraesCSU03G0253300"/>
</dbReference>
<dbReference type="STRING" id="4565.A0A341ZCZ7"/>
<dbReference type="Gramene" id="TraesSTA3B03G01736940.1">
    <property type="protein sequence ID" value="TraesSTA3B03G01736940.1.CDS1"/>
    <property type="gene ID" value="TraesSTA3B03G01736940"/>
</dbReference>
<dbReference type="EnsemblPlants" id="TraesCSU02G185600.1">
    <property type="protein sequence ID" value="TraesCSU02G185600.1.cds1"/>
    <property type="gene ID" value="TraesCSU02G185600"/>
</dbReference>
<dbReference type="Gramene" id="TraesCSU02G185600.1">
    <property type="protein sequence ID" value="TraesCSU02G185600.1.cds1"/>
    <property type="gene ID" value="TraesCSU02G185600"/>
</dbReference>
<evidence type="ECO:0000259" key="1">
    <source>
        <dbReference type="SMART" id="SM00256"/>
    </source>
</evidence>
<sequence length="393" mass="44547">MAPRGCKKKKRDIKRGPVSDLSDDLLVEIISLVPYQSTRCCKCVSRRWRDLVSHPDHRKKLPRSTLAGIFYQTFRGERFPAMLCGHQSVSGNWCTSMDCSLSFLPNCKRVNMYLLDSCNGLLLCLFWNQPSHVNGFDYVVCNPATEKWVTLPATTWSSKVRTARLGFDPSVSSHFHVFEFVSTTGVVDVNMQGHDTGKKTVGVYSSRTGVWTHGVVLDNPLSISRFPSSIFFNRMLHLSSYNNLVVAIDVEGNRRSIRGPMPDSTRGVPNVYLSLGQLHLANESVSELSIWALEDFSSENWTLKHSVSHLQLLGREYSMFAGNYRVISIHPEHNVIFIVCEQLYMLTGPSLTKLMAYEMDSRELRFICDLEWGCRTPYLPYVPLLSEPFADGQ</sequence>
<dbReference type="Gramene" id="TraesLDM3B03G01747160.1">
    <property type="protein sequence ID" value="TraesLDM3B03G01747160.1.CDS1"/>
    <property type="gene ID" value="TraesLDM3B03G01747160"/>
</dbReference>
<dbReference type="EnsemblPlants" id="TraesCSU02G181600.1">
    <property type="protein sequence ID" value="TraesCSU02G181600.1.cds1"/>
    <property type="gene ID" value="TraesCSU02G181600"/>
</dbReference>
<dbReference type="OMA" id="GRQCKEI"/>
<dbReference type="Gramene" id="TraesNOR3B03G01772030.1">
    <property type="protein sequence ID" value="TraesNOR3B03G01772030.1.CDS1"/>
    <property type="gene ID" value="TraesNOR3B03G01772030"/>
</dbReference>
<dbReference type="PANTHER" id="PTHR35546">
    <property type="entry name" value="F-BOX PROTEIN INTERACTION DOMAIN PROTEIN-RELATED"/>
    <property type="match status" value="1"/>
</dbReference>
<accession>A0A341ZCZ7</accession>
<organism evidence="2">
    <name type="scientific">Triticum aestivum</name>
    <name type="common">Wheat</name>
    <dbReference type="NCBI Taxonomy" id="4565"/>
    <lineage>
        <taxon>Eukaryota</taxon>
        <taxon>Viridiplantae</taxon>
        <taxon>Streptophyta</taxon>
        <taxon>Embryophyta</taxon>
        <taxon>Tracheophyta</taxon>
        <taxon>Spermatophyta</taxon>
        <taxon>Magnoliopsida</taxon>
        <taxon>Liliopsida</taxon>
        <taxon>Poales</taxon>
        <taxon>Poaceae</taxon>
        <taxon>BOP clade</taxon>
        <taxon>Pooideae</taxon>
        <taxon>Triticodae</taxon>
        <taxon>Triticeae</taxon>
        <taxon>Triticinae</taxon>
        <taxon>Triticum</taxon>
    </lineage>
</organism>
<dbReference type="Pfam" id="PF00646">
    <property type="entry name" value="F-box"/>
    <property type="match status" value="1"/>
</dbReference>
<dbReference type="Gramene" id="TraesCSU02G181600.1">
    <property type="protein sequence ID" value="TraesCSU02G181600.1.cds1"/>
    <property type="gene ID" value="TraesCSU02G181600"/>
</dbReference>
<dbReference type="Proteomes" id="UP000019116">
    <property type="component" value="Chromosome Un"/>
</dbReference>
<dbReference type="PANTHER" id="PTHR35546:SF105">
    <property type="entry name" value="OS05G0139200 PROTEIN"/>
    <property type="match status" value="1"/>
</dbReference>
<dbReference type="OrthoDB" id="605328at2759"/>
<dbReference type="InterPro" id="IPR036047">
    <property type="entry name" value="F-box-like_dom_sf"/>
</dbReference>
<evidence type="ECO:0000313" key="2">
    <source>
        <dbReference type="EnsemblPlants" id="TraesCSU02G185600.1.cds1"/>
    </source>
</evidence>
<dbReference type="SUPFAM" id="SSF81383">
    <property type="entry name" value="F-box domain"/>
    <property type="match status" value="1"/>
</dbReference>